<dbReference type="PANTHER" id="PTHR28015:SF1">
    <property type="entry name" value="ATP SYNTHASE ASSEMBLY FACTOR FMC1, MITOCHONDRIAL"/>
    <property type="match status" value="1"/>
</dbReference>
<dbReference type="STRING" id="436010.A0A166VLZ5"/>
<dbReference type="EMBL" id="KV417484">
    <property type="protein sequence ID" value="KZP32868.1"/>
    <property type="molecule type" value="Genomic_DNA"/>
</dbReference>
<dbReference type="GO" id="GO:0033615">
    <property type="term" value="P:mitochondrial proton-transporting ATP synthase complex assembly"/>
    <property type="evidence" value="ECO:0007669"/>
    <property type="project" value="InterPro"/>
</dbReference>
<dbReference type="GO" id="GO:0005759">
    <property type="term" value="C:mitochondrial matrix"/>
    <property type="evidence" value="ECO:0007669"/>
    <property type="project" value="TreeGrafter"/>
</dbReference>
<gene>
    <name evidence="2" type="ORF">FIBSPDRAFT_1036497</name>
</gene>
<dbReference type="PANTHER" id="PTHR28015">
    <property type="entry name" value="ATP SYNTHASE ASSEMBLY FACTOR FMC1, MITOCHONDRIAL"/>
    <property type="match status" value="1"/>
</dbReference>
<dbReference type="AlphaFoldDB" id="A0A166VLZ5"/>
<organism evidence="2 3">
    <name type="scientific">Athelia psychrophila</name>
    <dbReference type="NCBI Taxonomy" id="1759441"/>
    <lineage>
        <taxon>Eukaryota</taxon>
        <taxon>Fungi</taxon>
        <taxon>Dikarya</taxon>
        <taxon>Basidiomycota</taxon>
        <taxon>Agaricomycotina</taxon>
        <taxon>Agaricomycetes</taxon>
        <taxon>Agaricomycetidae</taxon>
        <taxon>Atheliales</taxon>
        <taxon>Atheliaceae</taxon>
        <taxon>Athelia</taxon>
    </lineage>
</organism>
<dbReference type="Proteomes" id="UP000076532">
    <property type="component" value="Unassembled WGS sequence"/>
</dbReference>
<feature type="region of interest" description="Disordered" evidence="1">
    <location>
        <begin position="100"/>
        <end position="123"/>
    </location>
</feature>
<accession>A0A166VLZ5</accession>
<evidence type="ECO:0000313" key="3">
    <source>
        <dbReference type="Proteomes" id="UP000076532"/>
    </source>
</evidence>
<sequence length="123" mass="14056">MASAINHVKAYRSVLREVSKSSKAPHATRDKTVTSSLRAIIAKQRTEEKEIELFNHDIQNVATFLRAQREHKILSDRYNPLVDLTAHERIVATTRRVGLDMPKLYDPNNPGPTPEATERKRKN</sequence>
<proteinExistence type="predicted"/>
<reference evidence="2 3" key="1">
    <citation type="journal article" date="2016" name="Mol. Biol. Evol.">
        <title>Comparative Genomics of Early-Diverging Mushroom-Forming Fungi Provides Insights into the Origins of Lignocellulose Decay Capabilities.</title>
        <authorList>
            <person name="Nagy L.G."/>
            <person name="Riley R."/>
            <person name="Tritt A."/>
            <person name="Adam C."/>
            <person name="Daum C."/>
            <person name="Floudas D."/>
            <person name="Sun H."/>
            <person name="Yadav J.S."/>
            <person name="Pangilinan J."/>
            <person name="Larsson K.H."/>
            <person name="Matsuura K."/>
            <person name="Barry K."/>
            <person name="Labutti K."/>
            <person name="Kuo R."/>
            <person name="Ohm R.A."/>
            <person name="Bhattacharya S.S."/>
            <person name="Shirouzu T."/>
            <person name="Yoshinaga Y."/>
            <person name="Martin F.M."/>
            <person name="Grigoriev I.V."/>
            <person name="Hibbett D.S."/>
        </authorList>
    </citation>
    <scope>NUCLEOTIDE SEQUENCE [LARGE SCALE GENOMIC DNA]</scope>
    <source>
        <strain evidence="2 3">CBS 109695</strain>
    </source>
</reference>
<evidence type="ECO:0000256" key="1">
    <source>
        <dbReference type="SAM" id="MobiDB-lite"/>
    </source>
</evidence>
<keyword evidence="3" id="KW-1185">Reference proteome</keyword>
<protein>
    <submittedName>
        <fullName evidence="2">Uncharacterized protein</fullName>
    </submittedName>
</protein>
<dbReference type="Pfam" id="PF13233">
    <property type="entry name" value="Complex1_LYR_2"/>
    <property type="match status" value="1"/>
</dbReference>
<dbReference type="InterPro" id="IPR039196">
    <property type="entry name" value="Fmc1"/>
</dbReference>
<name>A0A166VLZ5_9AGAM</name>
<evidence type="ECO:0000313" key="2">
    <source>
        <dbReference type="EMBL" id="KZP32868.1"/>
    </source>
</evidence>
<dbReference type="OrthoDB" id="15893at2759"/>